<dbReference type="HOGENOM" id="CLU_031285_11_0_9"/>
<dbReference type="EMBL" id="CP008876">
    <property type="protein sequence ID" value="AIF65780.1"/>
    <property type="molecule type" value="Genomic_DNA"/>
</dbReference>
<organism evidence="2 3">
    <name type="scientific">Terribacillus saccharophilus</name>
    <dbReference type="NCBI Taxonomy" id="361277"/>
    <lineage>
        <taxon>Bacteria</taxon>
        <taxon>Bacillati</taxon>
        <taxon>Bacillota</taxon>
        <taxon>Bacilli</taxon>
        <taxon>Bacillales</taxon>
        <taxon>Bacillaceae</taxon>
        <taxon>Terribacillus</taxon>
    </lineage>
</organism>
<dbReference type="SUPFAM" id="SSF53850">
    <property type="entry name" value="Periplasmic binding protein-like II"/>
    <property type="match status" value="1"/>
</dbReference>
<evidence type="ECO:0000256" key="1">
    <source>
        <dbReference type="SAM" id="SignalP"/>
    </source>
</evidence>
<dbReference type="PROSITE" id="PS51257">
    <property type="entry name" value="PROKAR_LIPOPROTEIN"/>
    <property type="match status" value="1"/>
</dbReference>
<feature type="chain" id="PRO_5039362376" evidence="1">
    <location>
        <begin position="22"/>
        <end position="454"/>
    </location>
</feature>
<protein>
    <submittedName>
        <fullName evidence="2">ABC transporter substrate-binding protein</fullName>
    </submittedName>
</protein>
<dbReference type="Proteomes" id="UP000027980">
    <property type="component" value="Chromosome"/>
</dbReference>
<dbReference type="GeneID" id="34221988"/>
<sequence length="454" mass="50133">MWKSAKGVCLFMLILILVTMAACSSNTESEDGKKELTVVYRSPGSVDSLMNFFESGVIEEFEKEHPDIDVKITPITASEGDYFSKVALQMKSAETAPDVVSEDTFMLNSDANAGYLDPLDDRIADWEEWDNIIENLKSGVTAEDGKVYGVPSTSDSRGLWYSKELFAEAGLPVPWEPKNWEEVLSAAITIKEKTDGVTPLFMQVGKANGEAVSMQTLEMLLYGTGDTLYDDTDKKWVVDSPGLLDSFRFISQVYDVEKVGPDFSVVMSGQSGNVAFQQLFPQKKLAIALDGSWNARNWAENGAAPIENVEEKIGFAPMPTQNGQEPGAITMSGGWAWAIPSKADMKEEAWEFIQFLMEKDNSINRSMTDGNLNTRTDAVEVEEYVNRPFAKESQAYLENAQFRPANDKYPAVSTQLQTVVEAIATGKLTPEDAVQQYKAGVERVVGKENTKVAE</sequence>
<feature type="signal peptide" evidence="1">
    <location>
        <begin position="1"/>
        <end position="21"/>
    </location>
</feature>
<accession>A0A075LGL0</accession>
<reference evidence="2 3" key="1">
    <citation type="submission" date="2014-07" db="EMBL/GenBank/DDBJ databases">
        <title>Complete genome sequence of a moderately halophilic bacterium Terribacillus aidingensis MP602, isolated from Cryptomeria fortunei in Tianmu mountain in China.</title>
        <authorList>
            <person name="Wang Y."/>
            <person name="Lu P."/>
            <person name="Zhang L."/>
        </authorList>
    </citation>
    <scope>NUCLEOTIDE SEQUENCE [LARGE SCALE GENOMIC DNA]</scope>
    <source>
        <strain evidence="2 3">MP602</strain>
    </source>
</reference>
<dbReference type="Gene3D" id="3.40.190.10">
    <property type="entry name" value="Periplasmic binding protein-like II"/>
    <property type="match status" value="2"/>
</dbReference>
<evidence type="ECO:0000313" key="3">
    <source>
        <dbReference type="Proteomes" id="UP000027980"/>
    </source>
</evidence>
<keyword evidence="1" id="KW-0732">Signal</keyword>
<evidence type="ECO:0000313" key="2">
    <source>
        <dbReference type="EMBL" id="AIF65780.1"/>
    </source>
</evidence>
<gene>
    <name evidence="2" type="ORF">GZ22_03375</name>
</gene>
<dbReference type="OrthoDB" id="9795467at2"/>
<dbReference type="InterPro" id="IPR050490">
    <property type="entry name" value="Bact_solute-bd_prot1"/>
</dbReference>
<proteinExistence type="predicted"/>
<dbReference type="PANTHER" id="PTHR43649">
    <property type="entry name" value="ARABINOSE-BINDING PROTEIN-RELATED"/>
    <property type="match status" value="1"/>
</dbReference>
<dbReference type="AlphaFoldDB" id="A0A075LGL0"/>
<dbReference type="KEGG" id="tap:GZ22_03375"/>
<dbReference type="InterPro" id="IPR006059">
    <property type="entry name" value="SBP"/>
</dbReference>
<dbReference type="Pfam" id="PF01547">
    <property type="entry name" value="SBP_bac_1"/>
    <property type="match status" value="1"/>
</dbReference>
<dbReference type="RefSeq" id="WP_038558608.1">
    <property type="nucleotide sequence ID" value="NZ_CP008876.1"/>
</dbReference>
<dbReference type="PANTHER" id="PTHR43649:SF14">
    <property type="entry name" value="BLR3389 PROTEIN"/>
    <property type="match status" value="1"/>
</dbReference>
<name>A0A075LGL0_9BACI</name>